<organism evidence="1 2">
    <name type="scientific">Smallanthus sonchifolius</name>
    <dbReference type="NCBI Taxonomy" id="185202"/>
    <lineage>
        <taxon>Eukaryota</taxon>
        <taxon>Viridiplantae</taxon>
        <taxon>Streptophyta</taxon>
        <taxon>Embryophyta</taxon>
        <taxon>Tracheophyta</taxon>
        <taxon>Spermatophyta</taxon>
        <taxon>Magnoliopsida</taxon>
        <taxon>eudicotyledons</taxon>
        <taxon>Gunneridae</taxon>
        <taxon>Pentapetalae</taxon>
        <taxon>asterids</taxon>
        <taxon>campanulids</taxon>
        <taxon>Asterales</taxon>
        <taxon>Asteraceae</taxon>
        <taxon>Asteroideae</taxon>
        <taxon>Heliantheae alliance</taxon>
        <taxon>Millerieae</taxon>
        <taxon>Smallanthus</taxon>
    </lineage>
</organism>
<comment type="caution">
    <text evidence="1">The sequence shown here is derived from an EMBL/GenBank/DDBJ whole genome shotgun (WGS) entry which is preliminary data.</text>
</comment>
<reference evidence="2" key="1">
    <citation type="journal article" date="2022" name="Mol. Ecol. Resour.">
        <title>The genomes of chicory, endive, great burdock and yacon provide insights into Asteraceae palaeo-polyploidization history and plant inulin production.</title>
        <authorList>
            <person name="Fan W."/>
            <person name="Wang S."/>
            <person name="Wang H."/>
            <person name="Wang A."/>
            <person name="Jiang F."/>
            <person name="Liu H."/>
            <person name="Zhao H."/>
            <person name="Xu D."/>
            <person name="Zhang Y."/>
        </authorList>
    </citation>
    <scope>NUCLEOTIDE SEQUENCE [LARGE SCALE GENOMIC DNA]</scope>
    <source>
        <strain evidence="2">cv. Yunnan</strain>
    </source>
</reference>
<name>A0ACB9IFA8_9ASTR</name>
<dbReference type="Proteomes" id="UP001056120">
    <property type="component" value="Linkage Group LG08"/>
</dbReference>
<proteinExistence type="predicted"/>
<evidence type="ECO:0000313" key="2">
    <source>
        <dbReference type="Proteomes" id="UP001056120"/>
    </source>
</evidence>
<reference evidence="1 2" key="2">
    <citation type="journal article" date="2022" name="Mol. Ecol. Resour.">
        <title>The genomes of chicory, endive, great burdock and yacon provide insights into Asteraceae paleo-polyploidization history and plant inulin production.</title>
        <authorList>
            <person name="Fan W."/>
            <person name="Wang S."/>
            <person name="Wang H."/>
            <person name="Wang A."/>
            <person name="Jiang F."/>
            <person name="Liu H."/>
            <person name="Zhao H."/>
            <person name="Xu D."/>
            <person name="Zhang Y."/>
        </authorList>
    </citation>
    <scope>NUCLEOTIDE SEQUENCE [LARGE SCALE GENOMIC DNA]</scope>
    <source>
        <strain evidence="2">cv. Yunnan</strain>
        <tissue evidence="1">Leaves</tissue>
    </source>
</reference>
<evidence type="ECO:0000313" key="1">
    <source>
        <dbReference type="EMBL" id="KAI3806171.1"/>
    </source>
</evidence>
<sequence>MKDCPKHDSSSKVHGHQAPKRQKSNSTGEYTGSTNTPEFGISLDDDDDDIQAEQEPPSRPMGRDKAKSMGRDKTKAKGKAMSSYDYEAKKLSLVEELAETNRVKKHAIEQFDQKIDKFYELEQRKIMLKTNTNMVIFPQFLPFLGLVLFVIACSYNIRKRSNTKKSAKLVAPEPSGALPFIGHLHFLRGQAPIARILGKIGDDYGPVYSLRLGFRQALVVSSWQMVKECFTTNDRNFASRPNMAISRHMVYDNAGFALAPYGPYWREIRKMVTSELFTSQRVEKFKNVRDSEVKNSVNELSLLSLKKGDRSSIVEMNKWFEHITFNILIKILAGKRFSNVFGDEGNNEDSHVKEAIKRGLYISGVFVVSDIFPYLEWMDIGGYVKAMKQVAKEVDGVVGKWLDEHIEKRKEPDCDKKEDFIDVMLSTLPKEAEMSGYGRETVIKATTMTLMLTGSESTALTMTWAVSLLLNHPNTLKAAQKELDIHVGRKKWVEESDITNLVYLQAIVKETLRMYPPGPLAGPHEAIEDCYIGGYHVTKGTRLIVNVWKLHRDPNVWSDPNEFRPERFLEEHSEINYQGQNFEYIPFSTGRRMCPATTFAWHVIHLTLARLLQGFDLSTPMGKPVDMSEGLGIALPKVKPLEVTITPRLSPELYQTN</sequence>
<gene>
    <name evidence="1" type="ORF">L1987_22065</name>
</gene>
<accession>A0ACB9IFA8</accession>
<keyword evidence="2" id="KW-1185">Reference proteome</keyword>
<protein>
    <submittedName>
        <fullName evidence="1">Uncharacterized protein</fullName>
    </submittedName>
</protein>
<dbReference type="EMBL" id="CM042025">
    <property type="protein sequence ID" value="KAI3806171.1"/>
    <property type="molecule type" value="Genomic_DNA"/>
</dbReference>